<reference evidence="3 4" key="1">
    <citation type="journal article" date="2023" name="Commun. Biol.">
        <title>Reorganization of the ancestral sex-determining regions during the evolution of trioecy in Pleodorina starrii.</title>
        <authorList>
            <person name="Takahashi K."/>
            <person name="Suzuki S."/>
            <person name="Kawai-Toyooka H."/>
            <person name="Yamamoto K."/>
            <person name="Hamaji T."/>
            <person name="Ootsuki R."/>
            <person name="Yamaguchi H."/>
            <person name="Kawachi M."/>
            <person name="Higashiyama T."/>
            <person name="Nozaki H."/>
        </authorList>
    </citation>
    <scope>NUCLEOTIDE SEQUENCE [LARGE SCALE GENOMIC DNA]</scope>
    <source>
        <strain evidence="3 4">NIES-4479</strain>
    </source>
</reference>
<keyword evidence="4" id="KW-1185">Reference proteome</keyword>
<evidence type="ECO:0000313" key="3">
    <source>
        <dbReference type="EMBL" id="GLC53031.1"/>
    </source>
</evidence>
<dbReference type="PANTHER" id="PTHR35585:SF1">
    <property type="entry name" value="HHE DOMAIN PROTEIN (AFU_ORTHOLOGUE AFUA_4G00730)"/>
    <property type="match status" value="1"/>
</dbReference>
<feature type="region of interest" description="Disordered" evidence="1">
    <location>
        <begin position="156"/>
        <end position="186"/>
    </location>
</feature>
<protein>
    <recommendedName>
        <fullName evidence="2">Hemerythrin-like domain-containing protein</fullName>
    </recommendedName>
</protein>
<dbReference type="Proteomes" id="UP001165080">
    <property type="component" value="Unassembled WGS sequence"/>
</dbReference>
<proteinExistence type="predicted"/>
<evidence type="ECO:0000313" key="4">
    <source>
        <dbReference type="Proteomes" id="UP001165080"/>
    </source>
</evidence>
<dbReference type="Pfam" id="PF01814">
    <property type="entry name" value="Hemerythrin"/>
    <property type="match status" value="1"/>
</dbReference>
<sequence>MASTDVPTHQSVITMINQDHANFKSMWNEYNGPNMNNEMKQKLGWALIREIAMHSSAEEEVMYPEIRKRLGDEAADHLLGHDGHQKIKDLLYEANNMTIEKNGEAAYTAKLDEAMKVLYHHISDEESKTWPTFEALPGVDADLLSHLGTKFESAKGHAVTRPHPWAPNKPPLNLTPPPAPPPAPQQQHQCAAVAVATAVEPVVVQTGGSGGCWRVLGMPYGMGGWAFSRQA</sequence>
<feature type="compositionally biased region" description="Pro residues" evidence="1">
    <location>
        <begin position="164"/>
        <end position="184"/>
    </location>
</feature>
<dbReference type="EMBL" id="BRXU01000007">
    <property type="protein sequence ID" value="GLC53031.1"/>
    <property type="molecule type" value="Genomic_DNA"/>
</dbReference>
<evidence type="ECO:0000256" key="1">
    <source>
        <dbReference type="SAM" id="MobiDB-lite"/>
    </source>
</evidence>
<dbReference type="AlphaFoldDB" id="A0A9W6BKD9"/>
<dbReference type="Gene3D" id="1.20.120.520">
    <property type="entry name" value="nmb1532 protein domain like"/>
    <property type="match status" value="1"/>
</dbReference>
<name>A0A9W6BKD9_9CHLO</name>
<evidence type="ECO:0000259" key="2">
    <source>
        <dbReference type="Pfam" id="PF01814"/>
    </source>
</evidence>
<organism evidence="3 4">
    <name type="scientific">Pleodorina starrii</name>
    <dbReference type="NCBI Taxonomy" id="330485"/>
    <lineage>
        <taxon>Eukaryota</taxon>
        <taxon>Viridiplantae</taxon>
        <taxon>Chlorophyta</taxon>
        <taxon>core chlorophytes</taxon>
        <taxon>Chlorophyceae</taxon>
        <taxon>CS clade</taxon>
        <taxon>Chlamydomonadales</taxon>
        <taxon>Volvocaceae</taxon>
        <taxon>Pleodorina</taxon>
    </lineage>
</organism>
<gene>
    <name evidence="3" type="primary">PLEST002350</name>
    <name evidence="3" type="ORF">PLESTB_000700600</name>
</gene>
<accession>A0A9W6BKD9</accession>
<comment type="caution">
    <text evidence="3">The sequence shown here is derived from an EMBL/GenBank/DDBJ whole genome shotgun (WGS) entry which is preliminary data.</text>
</comment>
<dbReference type="InterPro" id="IPR012312">
    <property type="entry name" value="Hemerythrin-like"/>
</dbReference>
<feature type="domain" description="Hemerythrin-like" evidence="2">
    <location>
        <begin position="13"/>
        <end position="129"/>
    </location>
</feature>
<dbReference type="PANTHER" id="PTHR35585">
    <property type="entry name" value="HHE DOMAIN PROTEIN (AFU_ORTHOLOGUE AFUA_4G00730)"/>
    <property type="match status" value="1"/>
</dbReference>